<dbReference type="SMART" id="SM00086">
    <property type="entry name" value="PAC"/>
    <property type="match status" value="2"/>
</dbReference>
<dbReference type="Gene3D" id="3.30.450.40">
    <property type="match status" value="1"/>
</dbReference>
<dbReference type="EC" id="2.7.13.3" evidence="2"/>
<evidence type="ECO:0000256" key="5">
    <source>
        <dbReference type="ARBA" id="ARBA00022777"/>
    </source>
</evidence>
<evidence type="ECO:0000256" key="4">
    <source>
        <dbReference type="ARBA" id="ARBA00022679"/>
    </source>
</evidence>
<dbReference type="Proteomes" id="UP000270046">
    <property type="component" value="Chromosome"/>
</dbReference>
<keyword evidence="4" id="KW-0808">Transferase</keyword>
<dbReference type="InterPro" id="IPR003661">
    <property type="entry name" value="HisK_dim/P_dom"/>
</dbReference>
<dbReference type="InterPro" id="IPR005467">
    <property type="entry name" value="His_kinase_dom"/>
</dbReference>
<evidence type="ECO:0000259" key="7">
    <source>
        <dbReference type="PROSITE" id="PS50112"/>
    </source>
</evidence>
<dbReference type="PROSITE" id="PS50109">
    <property type="entry name" value="HIS_KIN"/>
    <property type="match status" value="1"/>
</dbReference>
<reference evidence="9 10" key="1">
    <citation type="submission" date="2018-10" db="EMBL/GenBank/DDBJ databases">
        <title>Genome sequencing of Mucilaginibacter sp. HYN0043.</title>
        <authorList>
            <person name="Kim M."/>
            <person name="Yi H."/>
        </authorList>
    </citation>
    <scope>NUCLEOTIDE SEQUENCE [LARGE SCALE GENOMIC DNA]</scope>
    <source>
        <strain evidence="9 10">HYN0043</strain>
    </source>
</reference>
<proteinExistence type="predicted"/>
<comment type="catalytic activity">
    <reaction evidence="1">
        <text>ATP + protein L-histidine = ADP + protein N-phospho-L-histidine.</text>
        <dbReference type="EC" id="2.7.13.3"/>
    </reaction>
</comment>
<accession>A0A494VNK4</accession>
<dbReference type="InterPro" id="IPR004358">
    <property type="entry name" value="Sig_transdc_His_kin-like_C"/>
</dbReference>
<evidence type="ECO:0000256" key="3">
    <source>
        <dbReference type="ARBA" id="ARBA00022553"/>
    </source>
</evidence>
<sequence length="679" mass="75428">MPATMGVEPSSAYQTKTALKATLADPEAWDLLEGLPVGVYACDKEGYIVSFNKAAVELWGRLPYIGRDKWFMDWKLFRADGTALPYEQAPMARTLQSGKAIRGEELLVQRGDGSIRYILPNPKPRFNQQGELIGAVSMLVDITVQKSDESKQAMLASIIDSSEDPIISKTLDGVITSWNNAAQRLFGYTEEEIIGKHITILIPEERHDEEQLIISKIKANERVEHFETVRKTKAGDDVKISLTVSPIRDSDNKVIGASKIIRDIGRQKEAEERMQQYAERLEILNSIGQVISAELDIQNILQKVTDATTQLCGAQFGAFFHNLVNEQGESYALFTLSGAHREAFEKFGMPRNTAVFHPTFSGEGTVRVDDITKDARYGKNAPHFGKPEGHLPVVSYLAVPVRAKSGSVIGGLFFGHPQPGMFTQEHEQLVEAVAAQAAVALDNAKLYEDIKQLNEKKDEFIGLASHELRTPVTSLKGYLQIIARNLAADEKNKTLANKALDQVGKLTTLISDLLDVTKIQTGKLPFTYADFDVVEMLADLREILQQTNPSHRLILNLPPDGLLINGDSQRIEQVVINLVTNAVKYSPKANEVIITAGVQGDKFRVSVQDFGIGIQPDQLERVFSRFYRVENLASHMSGLGIGLYICNEIVLRHNGRLWVESEYGKGSIFYFEIPVNMAE</sequence>
<evidence type="ECO:0000256" key="1">
    <source>
        <dbReference type="ARBA" id="ARBA00000085"/>
    </source>
</evidence>
<dbReference type="CDD" id="cd00130">
    <property type="entry name" value="PAS"/>
    <property type="match status" value="2"/>
</dbReference>
<dbReference type="Gene3D" id="3.30.565.10">
    <property type="entry name" value="Histidine kinase-like ATPase, C-terminal domain"/>
    <property type="match status" value="1"/>
</dbReference>
<dbReference type="InterPro" id="IPR001610">
    <property type="entry name" value="PAC"/>
</dbReference>
<dbReference type="Pfam" id="PF00989">
    <property type="entry name" value="PAS"/>
    <property type="match status" value="1"/>
</dbReference>
<dbReference type="OrthoDB" id="9813151at2"/>
<dbReference type="SMART" id="SM00091">
    <property type="entry name" value="PAS"/>
    <property type="match status" value="2"/>
</dbReference>
<dbReference type="InterPro" id="IPR036890">
    <property type="entry name" value="HATPase_C_sf"/>
</dbReference>
<dbReference type="InterPro" id="IPR003594">
    <property type="entry name" value="HATPase_dom"/>
</dbReference>
<evidence type="ECO:0000259" key="6">
    <source>
        <dbReference type="PROSITE" id="PS50109"/>
    </source>
</evidence>
<dbReference type="Gene3D" id="3.30.450.20">
    <property type="entry name" value="PAS domain"/>
    <property type="match status" value="2"/>
</dbReference>
<dbReference type="SMART" id="SM00388">
    <property type="entry name" value="HisKA"/>
    <property type="match status" value="1"/>
</dbReference>
<keyword evidence="3" id="KW-0597">Phosphoprotein</keyword>
<organism evidence="9 10">
    <name type="scientific">Mucilaginibacter celer</name>
    <dbReference type="NCBI Taxonomy" id="2305508"/>
    <lineage>
        <taxon>Bacteria</taxon>
        <taxon>Pseudomonadati</taxon>
        <taxon>Bacteroidota</taxon>
        <taxon>Sphingobacteriia</taxon>
        <taxon>Sphingobacteriales</taxon>
        <taxon>Sphingobacteriaceae</taxon>
        <taxon>Mucilaginibacter</taxon>
    </lineage>
</organism>
<dbReference type="GO" id="GO:0005886">
    <property type="term" value="C:plasma membrane"/>
    <property type="evidence" value="ECO:0007669"/>
    <property type="project" value="TreeGrafter"/>
</dbReference>
<dbReference type="GO" id="GO:0000155">
    <property type="term" value="F:phosphorelay sensor kinase activity"/>
    <property type="evidence" value="ECO:0007669"/>
    <property type="project" value="InterPro"/>
</dbReference>
<dbReference type="Pfam" id="PF08448">
    <property type="entry name" value="PAS_4"/>
    <property type="match status" value="1"/>
</dbReference>
<dbReference type="InterPro" id="IPR000014">
    <property type="entry name" value="PAS"/>
</dbReference>
<dbReference type="PRINTS" id="PR00344">
    <property type="entry name" value="BCTRLSENSOR"/>
</dbReference>
<evidence type="ECO:0000259" key="8">
    <source>
        <dbReference type="PROSITE" id="PS50113"/>
    </source>
</evidence>
<keyword evidence="5" id="KW-0418">Kinase</keyword>
<feature type="domain" description="PAC" evidence="8">
    <location>
        <begin position="222"/>
        <end position="276"/>
    </location>
</feature>
<evidence type="ECO:0000256" key="2">
    <source>
        <dbReference type="ARBA" id="ARBA00012438"/>
    </source>
</evidence>
<dbReference type="NCBIfam" id="TIGR00229">
    <property type="entry name" value="sensory_box"/>
    <property type="match status" value="1"/>
</dbReference>
<dbReference type="InterPro" id="IPR013767">
    <property type="entry name" value="PAS_fold"/>
</dbReference>
<dbReference type="InterPro" id="IPR003018">
    <property type="entry name" value="GAF"/>
</dbReference>
<gene>
    <name evidence="9" type="ORF">HYN43_017525</name>
</gene>
<dbReference type="PROSITE" id="PS50112">
    <property type="entry name" value="PAS"/>
    <property type="match status" value="1"/>
</dbReference>
<dbReference type="InterPro" id="IPR035965">
    <property type="entry name" value="PAS-like_dom_sf"/>
</dbReference>
<dbReference type="PANTHER" id="PTHR43047">
    <property type="entry name" value="TWO-COMPONENT HISTIDINE PROTEIN KINASE"/>
    <property type="match status" value="1"/>
</dbReference>
<dbReference type="Pfam" id="PF00512">
    <property type="entry name" value="HisKA"/>
    <property type="match status" value="1"/>
</dbReference>
<dbReference type="Pfam" id="PF02518">
    <property type="entry name" value="HATPase_c"/>
    <property type="match status" value="1"/>
</dbReference>
<name>A0A494VNK4_9SPHI</name>
<dbReference type="EMBL" id="CP032869">
    <property type="protein sequence ID" value="AYL96997.1"/>
    <property type="molecule type" value="Genomic_DNA"/>
</dbReference>
<dbReference type="InterPro" id="IPR036097">
    <property type="entry name" value="HisK_dim/P_sf"/>
</dbReference>
<dbReference type="CDD" id="cd00082">
    <property type="entry name" value="HisKA"/>
    <property type="match status" value="1"/>
</dbReference>
<dbReference type="InterPro" id="IPR029016">
    <property type="entry name" value="GAF-like_dom_sf"/>
</dbReference>
<dbReference type="PROSITE" id="PS50113">
    <property type="entry name" value="PAC"/>
    <property type="match status" value="2"/>
</dbReference>
<dbReference type="KEGG" id="muh:HYN43_017525"/>
<dbReference type="SUPFAM" id="SSF55785">
    <property type="entry name" value="PYP-like sensor domain (PAS domain)"/>
    <property type="match status" value="2"/>
</dbReference>
<evidence type="ECO:0000313" key="9">
    <source>
        <dbReference type="EMBL" id="AYL96997.1"/>
    </source>
</evidence>
<dbReference type="SUPFAM" id="SSF55874">
    <property type="entry name" value="ATPase domain of HSP90 chaperone/DNA topoisomerase II/histidine kinase"/>
    <property type="match status" value="1"/>
</dbReference>
<dbReference type="PANTHER" id="PTHR43047:SF72">
    <property type="entry name" value="OSMOSENSING HISTIDINE PROTEIN KINASE SLN1"/>
    <property type="match status" value="1"/>
</dbReference>
<dbReference type="GO" id="GO:0009927">
    <property type="term" value="F:histidine phosphotransfer kinase activity"/>
    <property type="evidence" value="ECO:0007669"/>
    <property type="project" value="TreeGrafter"/>
</dbReference>
<protein>
    <recommendedName>
        <fullName evidence="2">histidine kinase</fullName>
        <ecNumber evidence="2">2.7.13.3</ecNumber>
    </recommendedName>
</protein>
<dbReference type="SMART" id="SM00387">
    <property type="entry name" value="HATPase_c"/>
    <property type="match status" value="1"/>
</dbReference>
<dbReference type="SUPFAM" id="SSF47384">
    <property type="entry name" value="Homodimeric domain of signal transducing histidine kinase"/>
    <property type="match status" value="1"/>
</dbReference>
<dbReference type="Pfam" id="PF13185">
    <property type="entry name" value="GAF_2"/>
    <property type="match status" value="1"/>
</dbReference>
<keyword evidence="10" id="KW-1185">Reference proteome</keyword>
<dbReference type="InterPro" id="IPR000700">
    <property type="entry name" value="PAS-assoc_C"/>
</dbReference>
<feature type="domain" description="PAS" evidence="7">
    <location>
        <begin position="151"/>
        <end position="220"/>
    </location>
</feature>
<dbReference type="InterPro" id="IPR013656">
    <property type="entry name" value="PAS_4"/>
</dbReference>
<feature type="domain" description="Histidine kinase" evidence="6">
    <location>
        <begin position="463"/>
        <end position="677"/>
    </location>
</feature>
<dbReference type="SUPFAM" id="SSF55781">
    <property type="entry name" value="GAF domain-like"/>
    <property type="match status" value="1"/>
</dbReference>
<dbReference type="GO" id="GO:0006355">
    <property type="term" value="P:regulation of DNA-templated transcription"/>
    <property type="evidence" value="ECO:0007669"/>
    <property type="project" value="InterPro"/>
</dbReference>
<dbReference type="FunFam" id="3.30.565.10:FF:000006">
    <property type="entry name" value="Sensor histidine kinase WalK"/>
    <property type="match status" value="1"/>
</dbReference>
<dbReference type="SMART" id="SM00065">
    <property type="entry name" value="GAF"/>
    <property type="match status" value="1"/>
</dbReference>
<dbReference type="AlphaFoldDB" id="A0A494VNK4"/>
<evidence type="ECO:0000313" key="10">
    <source>
        <dbReference type="Proteomes" id="UP000270046"/>
    </source>
</evidence>
<feature type="domain" description="PAC" evidence="8">
    <location>
        <begin position="102"/>
        <end position="154"/>
    </location>
</feature>
<dbReference type="Gene3D" id="1.10.287.130">
    <property type="match status" value="1"/>
</dbReference>